<dbReference type="OrthoDB" id="9794041at2"/>
<keyword evidence="2" id="KW-1185">Reference proteome</keyword>
<dbReference type="InterPro" id="IPR019004">
    <property type="entry name" value="YqeY/Aim41"/>
</dbReference>
<dbReference type="AlphaFoldDB" id="A0A1M6N513"/>
<accession>A0A1M6N513</accession>
<evidence type="ECO:0008006" key="3">
    <source>
        <dbReference type="Google" id="ProtNLM"/>
    </source>
</evidence>
<dbReference type="PANTHER" id="PTHR28055:SF1">
    <property type="entry name" value="ALTERED INHERITANCE OF MITOCHONDRIA PROTEIN 41, MITOCHONDRIAL"/>
    <property type="match status" value="1"/>
</dbReference>
<dbReference type="InterPro" id="IPR023168">
    <property type="entry name" value="GatB_Yqey_C_2"/>
</dbReference>
<dbReference type="InterPro" id="IPR042184">
    <property type="entry name" value="YqeY/Aim41_N"/>
</dbReference>
<dbReference type="EMBL" id="FRAI01000009">
    <property type="protein sequence ID" value="SHJ90784.1"/>
    <property type="molecule type" value="Genomic_DNA"/>
</dbReference>
<dbReference type="InterPro" id="IPR003789">
    <property type="entry name" value="Asn/Gln_tRNA_amidoTrase-B-like"/>
</dbReference>
<dbReference type="Gene3D" id="1.10.1510.10">
    <property type="entry name" value="Uncharacterised protein YqeY/AIM41 PF09424, N-terminal domain"/>
    <property type="match status" value="1"/>
</dbReference>
<proteinExistence type="predicted"/>
<evidence type="ECO:0000313" key="2">
    <source>
        <dbReference type="Proteomes" id="UP000243547"/>
    </source>
</evidence>
<dbReference type="GO" id="GO:0016884">
    <property type="term" value="F:carbon-nitrogen ligase activity, with glutamine as amido-N-donor"/>
    <property type="evidence" value="ECO:0007669"/>
    <property type="project" value="InterPro"/>
</dbReference>
<dbReference type="Pfam" id="PF09424">
    <property type="entry name" value="YqeY"/>
    <property type="match status" value="1"/>
</dbReference>
<sequence length="148" mass="16890">MNLVDRLTADMKTAMKNGDKLALSVIRMMRSEIKYAEISKGSPLTEEDVLEVLSRECKKRRDSIEEYIKGNRQDIAAQLEKEVEIISTYLPKQLTREEIQSIIDEGLRETQVSSVKEMGKLMAYIMPKVKGKADGKLVNQLVKERLSN</sequence>
<protein>
    <recommendedName>
        <fullName evidence="3">GatB/YqeY domain-containing protein</fullName>
    </recommendedName>
</protein>
<dbReference type="Proteomes" id="UP000243547">
    <property type="component" value="Unassembled WGS sequence"/>
</dbReference>
<evidence type="ECO:0000313" key="1">
    <source>
        <dbReference type="EMBL" id="SHJ90784.1"/>
    </source>
</evidence>
<organism evidence="1 2">
    <name type="scientific">Anaerobranca californiensis DSM 14826</name>
    <dbReference type="NCBI Taxonomy" id="1120989"/>
    <lineage>
        <taxon>Bacteria</taxon>
        <taxon>Bacillati</taxon>
        <taxon>Bacillota</taxon>
        <taxon>Clostridia</taxon>
        <taxon>Eubacteriales</taxon>
        <taxon>Proteinivoracaceae</taxon>
        <taxon>Anaerobranca</taxon>
    </lineage>
</organism>
<dbReference type="RefSeq" id="WP_072906825.1">
    <property type="nucleotide sequence ID" value="NZ_FRAI01000009.1"/>
</dbReference>
<dbReference type="Gene3D" id="1.10.10.410">
    <property type="match status" value="1"/>
</dbReference>
<dbReference type="SUPFAM" id="SSF89095">
    <property type="entry name" value="GatB/YqeY motif"/>
    <property type="match status" value="1"/>
</dbReference>
<reference evidence="2" key="1">
    <citation type="submission" date="2016-11" db="EMBL/GenBank/DDBJ databases">
        <authorList>
            <person name="Varghese N."/>
            <person name="Submissions S."/>
        </authorList>
    </citation>
    <scope>NUCLEOTIDE SEQUENCE [LARGE SCALE GENOMIC DNA]</scope>
    <source>
        <strain evidence="2">DSM 14826</strain>
    </source>
</reference>
<name>A0A1M6N513_9FIRM</name>
<dbReference type="STRING" id="1120989.SAMN02745227_01008"/>
<dbReference type="PANTHER" id="PTHR28055">
    <property type="entry name" value="ALTERED INHERITANCE OF MITOCHONDRIA PROTEIN 41, MITOCHONDRIAL"/>
    <property type="match status" value="1"/>
</dbReference>
<gene>
    <name evidence="1" type="ORF">SAMN02745227_01008</name>
</gene>